<evidence type="ECO:0000313" key="3">
    <source>
        <dbReference type="Proteomes" id="UP001620460"/>
    </source>
</evidence>
<comment type="caution">
    <text evidence="2">The sequence shown here is derived from an EMBL/GenBank/DDBJ whole genome shotgun (WGS) entry which is preliminary data.</text>
</comment>
<keyword evidence="1" id="KW-1133">Transmembrane helix</keyword>
<sequence length="108" mass="11661">MIDGNLIPIVLFLCITYAIKSVVDARFRQKMVGAGGSEELIRSILQGEEVRRRHASLRWGIILVALAGGFALIQQGDWHELTPGMIAVLAGATGLGNLVYFAVARKIG</sequence>
<organism evidence="2 3">
    <name type="scientific">Dyella ginsengisoli</name>
    <dbReference type="NCBI Taxonomy" id="363848"/>
    <lineage>
        <taxon>Bacteria</taxon>
        <taxon>Pseudomonadati</taxon>
        <taxon>Pseudomonadota</taxon>
        <taxon>Gammaproteobacteria</taxon>
        <taxon>Lysobacterales</taxon>
        <taxon>Rhodanobacteraceae</taxon>
        <taxon>Dyella</taxon>
    </lineage>
</organism>
<proteinExistence type="predicted"/>
<keyword evidence="3" id="KW-1185">Reference proteome</keyword>
<feature type="transmembrane region" description="Helical" evidence="1">
    <location>
        <begin position="55"/>
        <end position="73"/>
    </location>
</feature>
<feature type="transmembrane region" description="Helical" evidence="1">
    <location>
        <begin position="6"/>
        <end position="23"/>
    </location>
</feature>
<dbReference type="EMBL" id="JADIKM010000001">
    <property type="protein sequence ID" value="MFK2903522.1"/>
    <property type="molecule type" value="Genomic_DNA"/>
</dbReference>
<reference evidence="2 3" key="1">
    <citation type="submission" date="2020-10" db="EMBL/GenBank/DDBJ databases">
        <title>Phylogeny of dyella-like bacteria.</title>
        <authorList>
            <person name="Fu J."/>
        </authorList>
    </citation>
    <scope>NUCLEOTIDE SEQUENCE [LARGE SCALE GENOMIC DNA]</scope>
    <source>
        <strain evidence="2 3">Gsoil3046</strain>
    </source>
</reference>
<keyword evidence="1" id="KW-0472">Membrane</keyword>
<dbReference type="RefSeq" id="WP_404631040.1">
    <property type="nucleotide sequence ID" value="NZ_JADIKM010000001.1"/>
</dbReference>
<evidence type="ECO:0000313" key="2">
    <source>
        <dbReference type="EMBL" id="MFK2903522.1"/>
    </source>
</evidence>
<accession>A0ABW8JQZ4</accession>
<gene>
    <name evidence="2" type="ORF">ISP17_06090</name>
</gene>
<name>A0ABW8JQZ4_9GAMM</name>
<feature type="transmembrane region" description="Helical" evidence="1">
    <location>
        <begin position="85"/>
        <end position="103"/>
    </location>
</feature>
<dbReference type="Proteomes" id="UP001620460">
    <property type="component" value="Unassembled WGS sequence"/>
</dbReference>
<protein>
    <recommendedName>
        <fullName evidence="4">Transmembrane protein</fullName>
    </recommendedName>
</protein>
<keyword evidence="1" id="KW-0812">Transmembrane</keyword>
<evidence type="ECO:0008006" key="4">
    <source>
        <dbReference type="Google" id="ProtNLM"/>
    </source>
</evidence>
<evidence type="ECO:0000256" key="1">
    <source>
        <dbReference type="SAM" id="Phobius"/>
    </source>
</evidence>